<evidence type="ECO:0000313" key="1">
    <source>
        <dbReference type="EMBL" id="CDS43827.1"/>
    </source>
</evidence>
<reference evidence="1 2" key="1">
    <citation type="submission" date="2014-05" db="EMBL/GenBank/DDBJ databases">
        <authorList>
            <person name="Garcia E."/>
        </authorList>
    </citation>
    <scope>NUCLEOTIDE SEQUENCE [LARGE SCALE GENOMIC DNA]</scope>
</reference>
<proteinExistence type="predicted"/>
<reference evidence="1 2" key="2">
    <citation type="submission" date="2014-06" db="EMBL/GenBank/DDBJ databases">
        <title>Estudios estructurales y funcionales de la lisozima Cpl-7, del bacteriofago Cp-7 de neumococo.</title>
        <authorList>
            <person name="Diez-Martinez R."/>
        </authorList>
    </citation>
    <scope>NUCLEOTIDE SEQUENCE [LARGE SCALE GENOMIC DNA]</scope>
</reference>
<organismHost>
    <name type="scientific">Streptococcus pneumoniae</name>
    <dbReference type="NCBI Taxonomy" id="1313"/>
</organismHost>
<protein>
    <submittedName>
        <fullName evidence="1">Uncharacterized protein</fullName>
    </submittedName>
</protein>
<evidence type="ECO:0000313" key="2">
    <source>
        <dbReference type="Proteomes" id="UP000027387"/>
    </source>
</evidence>
<organism evidence="1 2">
    <name type="scientific">Streptococcus phage Cp-7</name>
    <name type="common">Bacteriophage Cp-7</name>
    <dbReference type="NCBI Taxonomy" id="10748"/>
    <lineage>
        <taxon>Viruses</taxon>
        <taxon>Duplodnaviria</taxon>
        <taxon>Heunggongvirae</taxon>
        <taxon>Uroviricota</taxon>
        <taxon>Caudoviricetes</taxon>
        <taxon>Madridviridae</taxon>
        <taxon>Cepunavirus</taxon>
        <taxon>Cepunavirus Cp7</taxon>
    </lineage>
</organism>
<dbReference type="EMBL" id="LK392619">
    <property type="protein sequence ID" value="CDS43827.1"/>
    <property type="molecule type" value="Genomic_DNA"/>
</dbReference>
<dbReference type="RefSeq" id="YP_009623608.1">
    <property type="nucleotide sequence ID" value="NC_042114.1"/>
</dbReference>
<dbReference type="KEGG" id="vg:40100414"/>
<dbReference type="Proteomes" id="UP000027387">
    <property type="component" value="Segment"/>
</dbReference>
<sequence>MIAKFQIILEGVTPLKIQCLKTFSDERLEAERKHYLIKGFSEYSENLFESKNKKELIIFENIKDLKFSKYSHYCLKSAYERFIQGRERY</sequence>
<dbReference type="OrthoDB" id="36582at10239"/>
<dbReference type="GeneID" id="40100414"/>
<name>A0A068YKM9_BPCP7</name>
<keyword evidence="2" id="KW-1185">Reference proteome</keyword>
<accession>A0A068YKM9</accession>